<dbReference type="PROSITE" id="PS51257">
    <property type="entry name" value="PROKAR_LIPOPROTEIN"/>
    <property type="match status" value="1"/>
</dbReference>
<reference evidence="9 10" key="1">
    <citation type="journal article" date="2019" name="Sci. Rep.">
        <title>Extended insight into the Mycobacterium chelonae-abscessus complex through whole genome sequencing of Mycobacterium salmoniphilum outbreak and Mycobacterium salmoniphilum-like strains.</title>
        <authorList>
            <person name="Behra P.R.K."/>
            <person name="Das S."/>
            <person name="Pettersson B.M.F."/>
            <person name="Shirreff L."/>
            <person name="DuCote T."/>
            <person name="Jacobsson K.G."/>
            <person name="Ennis D.G."/>
            <person name="Kirsebom L.A."/>
        </authorList>
    </citation>
    <scope>NUCLEOTIDE SEQUENCE [LARGE SCALE GENOMIC DNA]</scope>
    <source>
        <strain evidence="8 9">CCUG 60883</strain>
        <strain evidence="7 10">CCUG 60885</strain>
    </source>
</reference>
<dbReference type="Pfam" id="PF16708">
    <property type="entry name" value="LppA"/>
    <property type="match status" value="1"/>
</dbReference>
<sequence length="198" mass="21460">MTRNWLRHNIIGCISAIILTTIAACRVNDSSDTAPTTAATKVAEELRTLPSLEDTNEKLTSSIQQLRTKISAIVPPVSWKWQDQPQRIGCSKPYEQSDGKVILVPFYVSSVAIPESSWHEALAAAKETAASIDIPNLGVIHDAPNNHDVRFSNETGTAIALTSQAHTVISGYTGCRIPATNRSNLTDPLQTKMPSTNP</sequence>
<evidence type="ECO:0000256" key="6">
    <source>
        <dbReference type="ARBA" id="ARBA00023288"/>
    </source>
</evidence>
<keyword evidence="4" id="KW-0472">Membrane</keyword>
<dbReference type="Gene3D" id="3.30.2030.20">
    <property type="match status" value="1"/>
</dbReference>
<protein>
    <recommendedName>
        <fullName evidence="11">Lipoprotein LppV</fullName>
    </recommendedName>
</protein>
<dbReference type="GO" id="GO:0005886">
    <property type="term" value="C:plasma membrane"/>
    <property type="evidence" value="ECO:0007669"/>
    <property type="project" value="UniProtKB-SubCell"/>
</dbReference>
<dbReference type="RefSeq" id="WP_134149425.1">
    <property type="nucleotide sequence ID" value="NZ_PECK01000012.1"/>
</dbReference>
<gene>
    <name evidence="8" type="ORF">CCUG60883_04661</name>
    <name evidence="7" type="ORF">CCUG60885_04658</name>
</gene>
<evidence type="ECO:0000256" key="3">
    <source>
        <dbReference type="ARBA" id="ARBA00022729"/>
    </source>
</evidence>
<dbReference type="OrthoDB" id="4728153at2"/>
<evidence type="ECO:0000256" key="2">
    <source>
        <dbReference type="ARBA" id="ARBA00022475"/>
    </source>
</evidence>
<dbReference type="InterPro" id="IPR032018">
    <property type="entry name" value="LppA/LppB/LprP"/>
</dbReference>
<name>A0A4R8S890_9MYCO</name>
<evidence type="ECO:0000313" key="10">
    <source>
        <dbReference type="Proteomes" id="UP000295685"/>
    </source>
</evidence>
<dbReference type="Proteomes" id="UP000294844">
    <property type="component" value="Unassembled WGS sequence"/>
</dbReference>
<evidence type="ECO:0000256" key="5">
    <source>
        <dbReference type="ARBA" id="ARBA00023139"/>
    </source>
</evidence>
<keyword evidence="2" id="KW-1003">Cell membrane</keyword>
<evidence type="ECO:0000313" key="9">
    <source>
        <dbReference type="Proteomes" id="UP000294844"/>
    </source>
</evidence>
<evidence type="ECO:0008006" key="11">
    <source>
        <dbReference type="Google" id="ProtNLM"/>
    </source>
</evidence>
<keyword evidence="6" id="KW-0449">Lipoprotein</keyword>
<dbReference type="Proteomes" id="UP000295685">
    <property type="component" value="Unassembled WGS sequence"/>
</dbReference>
<proteinExistence type="predicted"/>
<keyword evidence="3" id="KW-0732">Signal</keyword>
<evidence type="ECO:0000313" key="7">
    <source>
        <dbReference type="EMBL" id="TDZ90012.1"/>
    </source>
</evidence>
<comment type="caution">
    <text evidence="7">The sequence shown here is derived from an EMBL/GenBank/DDBJ whole genome shotgun (WGS) entry which is preliminary data.</text>
</comment>
<comment type="subcellular location">
    <subcellularLocation>
        <location evidence="1">Cell membrane</location>
        <topology evidence="1">Lipid-anchor</topology>
    </subcellularLocation>
</comment>
<keyword evidence="5" id="KW-0564">Palmitate</keyword>
<evidence type="ECO:0000313" key="8">
    <source>
        <dbReference type="EMBL" id="TDZ99977.1"/>
    </source>
</evidence>
<evidence type="ECO:0000256" key="1">
    <source>
        <dbReference type="ARBA" id="ARBA00004193"/>
    </source>
</evidence>
<organism evidence="7 10">
    <name type="scientific">Mycobacteroides salmoniphilum</name>
    <dbReference type="NCBI Taxonomy" id="404941"/>
    <lineage>
        <taxon>Bacteria</taxon>
        <taxon>Bacillati</taxon>
        <taxon>Actinomycetota</taxon>
        <taxon>Actinomycetes</taxon>
        <taxon>Mycobacteriales</taxon>
        <taxon>Mycobacteriaceae</taxon>
        <taxon>Mycobacteroides</taxon>
    </lineage>
</organism>
<keyword evidence="9" id="KW-1185">Reference proteome</keyword>
<evidence type="ECO:0000256" key="4">
    <source>
        <dbReference type="ARBA" id="ARBA00023136"/>
    </source>
</evidence>
<accession>A0A4R8S890</accession>
<dbReference type="AlphaFoldDB" id="A0A4R8S890"/>
<dbReference type="EMBL" id="PECK01000012">
    <property type="protein sequence ID" value="TDZ90012.1"/>
    <property type="molecule type" value="Genomic_DNA"/>
</dbReference>
<dbReference type="EMBL" id="PECM01000015">
    <property type="protein sequence ID" value="TDZ99977.1"/>
    <property type="molecule type" value="Genomic_DNA"/>
</dbReference>